<sequence length="789" mass="87403">MTDEEFMRGLGRLLIDNVAEACLFVLLIVVVIKRWLNESVIFIALRLGYQFFWPFLAMQVCLMTHYIDLQYSNAGMTFSFDFEWIGEKNTTWHGGNCYTTGNETIEDAVDAKHSTDAGSTAGIAQFHPLRPEDAAESAKLVSGRVSTRFLSKCSSVFLQHFTYAVISFRFIDESSPQGGFTAQWRCSEEDKVSGSYASSLTTHSRVLCGITDECEYFDPLSSLKSALYTVERRHFSITLKYLRSSIKAGWEKLTGVLDAALMCLADFPELSAELSECLLRDTVPHLKLYRAALIVCFGPLASLIVFAIPMPGPIHVSVWQWLPVLFIIFFQSTFMLAPWSNSFLSDVWGDERVAKYFKIGLMAGAWQAFWLGVVPAFTPYWPLPWMPLIAGATLSAVFGMIYYNVPRDKRSAECRRKIAMVFVTLGGGEAIFGISYPILYHISLELNGLLKLCFFLGFYVFRKVFENVAKHYARMFCIDCYPMIVLFGMYGYEFFVSSAISDVPEVWLAMLLIALDLAENFFHIYCIYRAGDPSLSLGNTSRVALEDTEHDLQREGDDEDQPSLLSPSDLEHPADYSREMPQKSDSYHDAEMEPPLPQSAVSEPGSQLSASGKRDGSPRGEDGEASIKASLHAVQCPGQVESDGVCGTGSGRPKNCISSSGAQCSEFSPIMPSMNGRVAESSDHGIASAGRKREIVAKLSNTTERWGIARRGSSMSTLSSFTSLLKHMTGSGLQKPVRANLGKRSPSPGGNGLVKGPFSIDDAQTIVRRTSHESSLSSRRSSVLEMITE</sequence>
<keyword evidence="2" id="KW-0812">Transmembrane</keyword>
<feature type="region of interest" description="Disordered" evidence="1">
    <location>
        <begin position="551"/>
        <end position="624"/>
    </location>
</feature>
<comment type="caution">
    <text evidence="3">The sequence shown here is derived from an EMBL/GenBank/DDBJ whole genome shotgun (WGS) entry which is preliminary data.</text>
</comment>
<evidence type="ECO:0000313" key="4">
    <source>
        <dbReference type="Proteomes" id="UP000574390"/>
    </source>
</evidence>
<feature type="transmembrane region" description="Helical" evidence="2">
    <location>
        <begin position="507"/>
        <end position="528"/>
    </location>
</feature>
<feature type="transmembrane region" description="Helical" evidence="2">
    <location>
        <begin position="288"/>
        <end position="309"/>
    </location>
</feature>
<feature type="transmembrane region" description="Helical" evidence="2">
    <location>
        <begin position="417"/>
        <end position="436"/>
    </location>
</feature>
<feature type="region of interest" description="Disordered" evidence="1">
    <location>
        <begin position="732"/>
        <end position="789"/>
    </location>
</feature>
<dbReference type="Proteomes" id="UP000574390">
    <property type="component" value="Unassembled WGS sequence"/>
</dbReference>
<feature type="compositionally biased region" description="Basic and acidic residues" evidence="1">
    <location>
        <begin position="612"/>
        <end position="622"/>
    </location>
</feature>
<feature type="transmembrane region" description="Helical" evidence="2">
    <location>
        <begin position="383"/>
        <end position="405"/>
    </location>
</feature>
<feature type="transmembrane region" description="Helical" evidence="2">
    <location>
        <begin position="356"/>
        <end position="377"/>
    </location>
</feature>
<keyword evidence="2" id="KW-1133">Transmembrane helix</keyword>
<name>A0A7J6Q927_PEROL</name>
<organism evidence="3 4">
    <name type="scientific">Perkinsus olseni</name>
    <name type="common">Perkinsus atlanticus</name>
    <dbReference type="NCBI Taxonomy" id="32597"/>
    <lineage>
        <taxon>Eukaryota</taxon>
        <taxon>Sar</taxon>
        <taxon>Alveolata</taxon>
        <taxon>Perkinsozoa</taxon>
        <taxon>Perkinsea</taxon>
        <taxon>Perkinsida</taxon>
        <taxon>Perkinsidae</taxon>
        <taxon>Perkinsus</taxon>
    </lineage>
</organism>
<proteinExistence type="predicted"/>
<feature type="transmembrane region" description="Helical" evidence="2">
    <location>
        <begin position="442"/>
        <end position="461"/>
    </location>
</feature>
<feature type="transmembrane region" description="Helical" evidence="2">
    <location>
        <begin position="12"/>
        <end position="32"/>
    </location>
</feature>
<feature type="compositionally biased region" description="Basic and acidic residues" evidence="1">
    <location>
        <begin position="569"/>
        <end position="591"/>
    </location>
</feature>
<dbReference type="AlphaFoldDB" id="A0A7J6Q927"/>
<feature type="non-terminal residue" evidence="3">
    <location>
        <position position="789"/>
    </location>
</feature>
<accession>A0A7J6Q927</accession>
<evidence type="ECO:0000256" key="2">
    <source>
        <dbReference type="SAM" id="Phobius"/>
    </source>
</evidence>
<reference evidence="3 4" key="1">
    <citation type="submission" date="2020-04" db="EMBL/GenBank/DDBJ databases">
        <title>Perkinsus olseni comparative genomics.</title>
        <authorList>
            <person name="Bogema D.R."/>
        </authorList>
    </citation>
    <scope>NUCLEOTIDE SEQUENCE [LARGE SCALE GENOMIC DNA]</scope>
    <source>
        <strain evidence="3">ATCC PRA-205</strain>
    </source>
</reference>
<feature type="transmembrane region" description="Helical" evidence="2">
    <location>
        <begin position="473"/>
        <end position="495"/>
    </location>
</feature>
<keyword evidence="2" id="KW-0472">Membrane</keyword>
<dbReference type="EMBL" id="JABANM010031683">
    <property type="protein sequence ID" value="KAF4704166.1"/>
    <property type="molecule type" value="Genomic_DNA"/>
</dbReference>
<gene>
    <name evidence="3" type="ORF">FOZ62_030280</name>
</gene>
<feature type="compositionally biased region" description="Polar residues" evidence="1">
    <location>
        <begin position="599"/>
        <end position="610"/>
    </location>
</feature>
<protein>
    <submittedName>
        <fullName evidence="3">Uncharacterized protein</fullName>
    </submittedName>
</protein>
<feature type="transmembrane region" description="Helical" evidence="2">
    <location>
        <begin position="52"/>
        <end position="69"/>
    </location>
</feature>
<feature type="transmembrane region" description="Helical" evidence="2">
    <location>
        <begin position="321"/>
        <end position="344"/>
    </location>
</feature>
<evidence type="ECO:0000256" key="1">
    <source>
        <dbReference type="SAM" id="MobiDB-lite"/>
    </source>
</evidence>
<evidence type="ECO:0000313" key="3">
    <source>
        <dbReference type="EMBL" id="KAF4704166.1"/>
    </source>
</evidence>